<dbReference type="Proteomes" id="UP000000343">
    <property type="component" value="Chromosome"/>
</dbReference>
<organism evidence="3">
    <name type="scientific">Granulicella tundricola (strain ATCC BAA-1859 / DSM 23138 / MP5ACTX9)</name>
    <dbReference type="NCBI Taxonomy" id="1198114"/>
    <lineage>
        <taxon>Bacteria</taxon>
        <taxon>Pseudomonadati</taxon>
        <taxon>Acidobacteriota</taxon>
        <taxon>Terriglobia</taxon>
        <taxon>Terriglobales</taxon>
        <taxon>Acidobacteriaceae</taxon>
        <taxon>Granulicella</taxon>
    </lineage>
</organism>
<dbReference type="HOGENOM" id="CLU_1223308_0_0_0"/>
<reference evidence="3" key="1">
    <citation type="submission" date="2011-01" db="EMBL/GenBank/DDBJ databases">
        <title>Complete sequence of chromosome of Acidobacterium sp. MP5ACTX9.</title>
        <authorList>
            <consortium name="US DOE Joint Genome Institute"/>
            <person name="Lucas S."/>
            <person name="Copeland A."/>
            <person name="Lapidus A."/>
            <person name="Cheng J.-F."/>
            <person name="Goodwin L."/>
            <person name="Pitluck S."/>
            <person name="Teshima H."/>
            <person name="Detter J.C."/>
            <person name="Han C."/>
            <person name="Tapia R."/>
            <person name="Land M."/>
            <person name="Hauser L."/>
            <person name="Kyrpides N."/>
            <person name="Ivanova N."/>
            <person name="Ovchinnikova G."/>
            <person name="Pagani I."/>
            <person name="Rawat S.R."/>
            <person name="Mannisto M."/>
            <person name="Haggblom M.M."/>
            <person name="Woyke T."/>
        </authorList>
    </citation>
    <scope>NUCLEOTIDE SEQUENCE [LARGE SCALE GENOMIC DNA]</scope>
    <source>
        <strain evidence="3">MP5ACTX9</strain>
    </source>
</reference>
<dbReference type="KEGG" id="acm:AciX9_0104"/>
<evidence type="ECO:0000313" key="3">
    <source>
        <dbReference type="Proteomes" id="UP000000343"/>
    </source>
</evidence>
<dbReference type="AlphaFoldDB" id="E8X4Z7"/>
<dbReference type="RefSeq" id="WP_013578517.1">
    <property type="nucleotide sequence ID" value="NC_015064.1"/>
</dbReference>
<feature type="compositionally biased region" description="Basic and acidic residues" evidence="1">
    <location>
        <begin position="203"/>
        <end position="216"/>
    </location>
</feature>
<protein>
    <submittedName>
        <fullName evidence="2">Uncharacterized protein</fullName>
    </submittedName>
</protein>
<name>E8X4Z7_GRATM</name>
<dbReference type="EMBL" id="CP002480">
    <property type="protein sequence ID" value="ADW67189.1"/>
    <property type="molecule type" value="Genomic_DNA"/>
</dbReference>
<keyword evidence="3" id="KW-1185">Reference proteome</keyword>
<gene>
    <name evidence="2" type="ordered locus">AciX9_0104</name>
</gene>
<sequence length="226" mass="25459">MWDLLHPVYSVQAVTSSTKRGTLINVGNRDVIVHQITYNLTVLSPDDPKYANTADRDPTHWHIGHVHGTFLLNESLGVGHLLKYENKADAFKWADIESLEYYFGGAPDDHPVNFWEKIRRKRKVAALFGMGAVVDEVTFFDLVNHCYVLSAHAISDPEYQSRGEHHNATFDSMDTSATIEFYPVSPNSNPQVSEIPSIIDVISHDNDRPDTCKKTEYGSAQSEEPE</sequence>
<dbReference type="PaxDb" id="1198114-AciX9_0104"/>
<proteinExistence type="predicted"/>
<feature type="region of interest" description="Disordered" evidence="1">
    <location>
        <begin position="203"/>
        <end position="226"/>
    </location>
</feature>
<evidence type="ECO:0000313" key="2">
    <source>
        <dbReference type="EMBL" id="ADW67189.1"/>
    </source>
</evidence>
<evidence type="ECO:0000256" key="1">
    <source>
        <dbReference type="SAM" id="MobiDB-lite"/>
    </source>
</evidence>
<accession>E8X4Z7</accession>